<accession>A0A382AJ29</accession>
<feature type="non-terminal residue" evidence="2">
    <location>
        <position position="254"/>
    </location>
</feature>
<evidence type="ECO:0000313" key="2">
    <source>
        <dbReference type="EMBL" id="SVB01585.1"/>
    </source>
</evidence>
<reference evidence="2" key="1">
    <citation type="submission" date="2018-05" db="EMBL/GenBank/DDBJ databases">
        <authorList>
            <person name="Lanie J.A."/>
            <person name="Ng W.-L."/>
            <person name="Kazmierczak K.M."/>
            <person name="Andrzejewski T.M."/>
            <person name="Davidsen T.M."/>
            <person name="Wayne K.J."/>
            <person name="Tettelin H."/>
            <person name="Glass J.I."/>
            <person name="Rusch D."/>
            <person name="Podicherti R."/>
            <person name="Tsui H.-C.T."/>
            <person name="Winkler M.E."/>
        </authorList>
    </citation>
    <scope>NUCLEOTIDE SEQUENCE</scope>
</reference>
<dbReference type="AlphaFoldDB" id="A0A382AJ29"/>
<keyword evidence="1" id="KW-1133">Transmembrane helix</keyword>
<sequence>VEGWSNQAIGICVLIVFALQLGILFWLGRTPFKVRAHTVNEPIRLMPQIQLVSDSGPGAVFSDPTLFSRPNRRGFSGTAWRRFAGVEHQLINWDEAPRLLDNQPAALGATYRAALPDHLAFVTDIPAKRPAGSMAVEPPRLAFRAASELEPRGSLAKRPVVRSVSVPAMPHNEALRRTRVRIGVNTDGYVVSATVLDRLAKGDPFQAAADGRALELLRGIRFEPAKRARFDRPDRPGALEWGEVLFHWRTIAPP</sequence>
<keyword evidence="1" id="KW-0472">Membrane</keyword>
<dbReference type="EMBL" id="UINC01025640">
    <property type="protein sequence ID" value="SVB01585.1"/>
    <property type="molecule type" value="Genomic_DNA"/>
</dbReference>
<name>A0A382AJ29_9ZZZZ</name>
<evidence type="ECO:0000256" key="1">
    <source>
        <dbReference type="SAM" id="Phobius"/>
    </source>
</evidence>
<protein>
    <submittedName>
        <fullName evidence="2">Uncharacterized protein</fullName>
    </submittedName>
</protein>
<keyword evidence="1" id="KW-0812">Transmembrane</keyword>
<organism evidence="2">
    <name type="scientific">marine metagenome</name>
    <dbReference type="NCBI Taxonomy" id="408172"/>
    <lineage>
        <taxon>unclassified sequences</taxon>
        <taxon>metagenomes</taxon>
        <taxon>ecological metagenomes</taxon>
    </lineage>
</organism>
<gene>
    <name evidence="2" type="ORF">METZ01_LOCUS154439</name>
</gene>
<feature type="transmembrane region" description="Helical" evidence="1">
    <location>
        <begin position="6"/>
        <end position="27"/>
    </location>
</feature>
<proteinExistence type="predicted"/>
<feature type="non-terminal residue" evidence="2">
    <location>
        <position position="1"/>
    </location>
</feature>